<evidence type="ECO:0000256" key="3">
    <source>
        <dbReference type="ARBA" id="ARBA00022960"/>
    </source>
</evidence>
<dbReference type="InterPro" id="IPR018365">
    <property type="entry name" value="Cell_cycle_FtsW-rel_CS"/>
</dbReference>
<feature type="transmembrane region" description="Helical" evidence="6">
    <location>
        <begin position="38"/>
        <end position="58"/>
    </location>
</feature>
<dbReference type="GO" id="GO:0005886">
    <property type="term" value="C:plasma membrane"/>
    <property type="evidence" value="ECO:0007669"/>
    <property type="project" value="TreeGrafter"/>
</dbReference>
<dbReference type="GO" id="GO:0051301">
    <property type="term" value="P:cell division"/>
    <property type="evidence" value="ECO:0007669"/>
    <property type="project" value="InterPro"/>
</dbReference>
<feature type="transmembrane region" description="Helical" evidence="6">
    <location>
        <begin position="323"/>
        <end position="344"/>
    </location>
</feature>
<dbReference type="PANTHER" id="PTHR30474">
    <property type="entry name" value="CELL CYCLE PROTEIN"/>
    <property type="match status" value="1"/>
</dbReference>
<feature type="transmembrane region" description="Helical" evidence="6">
    <location>
        <begin position="7"/>
        <end position="26"/>
    </location>
</feature>
<evidence type="ECO:0000256" key="4">
    <source>
        <dbReference type="ARBA" id="ARBA00022989"/>
    </source>
</evidence>
<name>A0A2H0KFI0_9BACT</name>
<evidence type="ECO:0000256" key="2">
    <source>
        <dbReference type="ARBA" id="ARBA00022692"/>
    </source>
</evidence>
<evidence type="ECO:0000256" key="1">
    <source>
        <dbReference type="ARBA" id="ARBA00004141"/>
    </source>
</evidence>
<keyword evidence="4 6" id="KW-1133">Transmembrane helix</keyword>
<gene>
    <name evidence="7" type="ORF">COV89_02835</name>
</gene>
<feature type="transmembrane region" description="Helical" evidence="6">
    <location>
        <begin position="65"/>
        <end position="83"/>
    </location>
</feature>
<accession>A0A2H0KFI0</accession>
<sequence>MFETKKFDFYLFLPVIFLLIFSLGMVLSVQPAIIKDHLFYILVSLFLFFLFHFFDYGILLSLSPLLYVSSLVFLILPFVFGTITRGSVRWIPIGNYTVQPSEIIKPFLCLFTAWYWGSRKYSHLYFLKLFIFFLPFFILIFLQPDLGSMLVVASIFVGTLFYSGIKPRQIILFMVIGAFLLPLFWFSLKDYQKTRAYHFLNPTSDPLGEGYNQIQAKIAVGSGRLWGLGLGKGSQSHLFFLPEKHTDFIFSSMAEEFGFLGSISLIFLYFLLFLRILKIGLGCPNRESFLLVMGIFFGICFQTMVNIGMNLGLLPITGITLPLFSYGGSSMVATMIGLGIISNVSRTNSINKIVSIKHF</sequence>
<dbReference type="GO" id="GO:0015648">
    <property type="term" value="F:lipid-linked peptidoglycan transporter activity"/>
    <property type="evidence" value="ECO:0007669"/>
    <property type="project" value="TreeGrafter"/>
</dbReference>
<evidence type="ECO:0000313" key="8">
    <source>
        <dbReference type="Proteomes" id="UP000231371"/>
    </source>
</evidence>
<dbReference type="AlphaFoldDB" id="A0A2H0KFI0"/>
<reference evidence="7 8" key="1">
    <citation type="submission" date="2017-09" db="EMBL/GenBank/DDBJ databases">
        <title>Depth-based differentiation of microbial function through sediment-hosted aquifers and enrichment of novel symbionts in the deep terrestrial subsurface.</title>
        <authorList>
            <person name="Probst A.J."/>
            <person name="Ladd B."/>
            <person name="Jarett J.K."/>
            <person name="Geller-Mcgrath D.E."/>
            <person name="Sieber C.M."/>
            <person name="Emerson J.B."/>
            <person name="Anantharaman K."/>
            <person name="Thomas B.C."/>
            <person name="Malmstrom R."/>
            <person name="Stieglmeier M."/>
            <person name="Klingl A."/>
            <person name="Woyke T."/>
            <person name="Ryan C.M."/>
            <person name="Banfield J.F."/>
        </authorList>
    </citation>
    <scope>NUCLEOTIDE SEQUENCE [LARGE SCALE GENOMIC DNA]</scope>
    <source>
        <strain evidence="7">CG11_big_fil_rev_8_21_14_0_20_40_12</strain>
    </source>
</reference>
<organism evidence="7 8">
    <name type="scientific">Candidatus Shapirobacteria bacterium CG11_big_fil_rev_8_21_14_0_20_40_12</name>
    <dbReference type="NCBI Taxonomy" id="1974889"/>
    <lineage>
        <taxon>Bacteria</taxon>
        <taxon>Candidatus Shapironibacteriota</taxon>
    </lineage>
</organism>
<comment type="caution">
    <text evidence="7">The sequence shown here is derived from an EMBL/GenBank/DDBJ whole genome shotgun (WGS) entry which is preliminary data.</text>
</comment>
<feature type="transmembrane region" description="Helical" evidence="6">
    <location>
        <begin position="289"/>
        <end position="311"/>
    </location>
</feature>
<keyword evidence="3" id="KW-0133">Cell shape</keyword>
<dbReference type="PROSITE" id="PS00428">
    <property type="entry name" value="FTSW_RODA_SPOVE"/>
    <property type="match status" value="1"/>
</dbReference>
<feature type="transmembrane region" description="Helical" evidence="6">
    <location>
        <begin position="148"/>
        <end position="165"/>
    </location>
</feature>
<feature type="transmembrane region" description="Helical" evidence="6">
    <location>
        <begin position="103"/>
        <end position="118"/>
    </location>
</feature>
<feature type="transmembrane region" description="Helical" evidence="6">
    <location>
        <begin position="170"/>
        <end position="188"/>
    </location>
</feature>
<proteinExistence type="predicted"/>
<keyword evidence="5 6" id="KW-0472">Membrane</keyword>
<dbReference type="InterPro" id="IPR001182">
    <property type="entry name" value="FtsW/RodA"/>
</dbReference>
<dbReference type="EMBL" id="PCVI01000047">
    <property type="protein sequence ID" value="PIQ70002.1"/>
    <property type="molecule type" value="Genomic_DNA"/>
</dbReference>
<dbReference type="GO" id="GO:0008360">
    <property type="term" value="P:regulation of cell shape"/>
    <property type="evidence" value="ECO:0007669"/>
    <property type="project" value="UniProtKB-KW"/>
</dbReference>
<feature type="transmembrane region" description="Helical" evidence="6">
    <location>
        <begin position="257"/>
        <end position="277"/>
    </location>
</feature>
<protein>
    <submittedName>
        <fullName evidence="7">Rod shape-determining protein RodA</fullName>
    </submittedName>
</protein>
<evidence type="ECO:0000313" key="7">
    <source>
        <dbReference type="EMBL" id="PIQ70002.1"/>
    </source>
</evidence>
<evidence type="ECO:0000256" key="6">
    <source>
        <dbReference type="SAM" id="Phobius"/>
    </source>
</evidence>
<dbReference type="GO" id="GO:0032153">
    <property type="term" value="C:cell division site"/>
    <property type="evidence" value="ECO:0007669"/>
    <property type="project" value="TreeGrafter"/>
</dbReference>
<dbReference type="Proteomes" id="UP000231371">
    <property type="component" value="Unassembled WGS sequence"/>
</dbReference>
<feature type="transmembrane region" description="Helical" evidence="6">
    <location>
        <begin position="125"/>
        <end position="142"/>
    </location>
</feature>
<keyword evidence="2 6" id="KW-0812">Transmembrane</keyword>
<dbReference type="PANTHER" id="PTHR30474:SF1">
    <property type="entry name" value="PEPTIDOGLYCAN GLYCOSYLTRANSFERASE MRDB"/>
    <property type="match status" value="1"/>
</dbReference>
<dbReference type="Pfam" id="PF01098">
    <property type="entry name" value="FTSW_RODA_SPOVE"/>
    <property type="match status" value="1"/>
</dbReference>
<evidence type="ECO:0000256" key="5">
    <source>
        <dbReference type="ARBA" id="ARBA00023136"/>
    </source>
</evidence>
<comment type="subcellular location">
    <subcellularLocation>
        <location evidence="1">Membrane</location>
        <topology evidence="1">Multi-pass membrane protein</topology>
    </subcellularLocation>
</comment>